<dbReference type="Proteomes" id="UP001204798">
    <property type="component" value="Unassembled WGS sequence"/>
</dbReference>
<evidence type="ECO:0000313" key="1">
    <source>
        <dbReference type="EMBL" id="MCS3917670.1"/>
    </source>
</evidence>
<proteinExistence type="predicted"/>
<protein>
    <submittedName>
        <fullName evidence="1">Uncharacterized protein (DUF433 family)</fullName>
    </submittedName>
</protein>
<dbReference type="InterPro" id="IPR009057">
    <property type="entry name" value="Homeodomain-like_sf"/>
</dbReference>
<comment type="caution">
    <text evidence="1">The sequence shown here is derived from an EMBL/GenBank/DDBJ whole genome shotgun (WGS) entry which is preliminary data.</text>
</comment>
<reference evidence="1 2" key="1">
    <citation type="submission" date="2022-08" db="EMBL/GenBank/DDBJ databases">
        <title>Bacterial and archaeal communities from various locations to study Microbial Dark Matter (Phase II).</title>
        <authorList>
            <person name="Stepanauskas R."/>
        </authorList>
    </citation>
    <scope>NUCLEOTIDE SEQUENCE [LARGE SCALE GENOMIC DNA]</scope>
    <source>
        <strain evidence="1 2">PD1</strain>
    </source>
</reference>
<gene>
    <name evidence="1" type="ORF">M2350_000067</name>
</gene>
<accession>A0ABT2EIL9</accession>
<dbReference type="InterPro" id="IPR036388">
    <property type="entry name" value="WH-like_DNA-bd_sf"/>
</dbReference>
<dbReference type="Gene3D" id="1.10.10.10">
    <property type="entry name" value="Winged helix-like DNA-binding domain superfamily/Winged helix DNA-binding domain"/>
    <property type="match status" value="1"/>
</dbReference>
<evidence type="ECO:0000313" key="2">
    <source>
        <dbReference type="Proteomes" id="UP001204798"/>
    </source>
</evidence>
<dbReference type="PANTHER" id="PTHR34849">
    <property type="entry name" value="SSL5025 PROTEIN"/>
    <property type="match status" value="1"/>
</dbReference>
<dbReference type="Pfam" id="PF04255">
    <property type="entry name" value="DUF433"/>
    <property type="match status" value="1"/>
</dbReference>
<organism evidence="1 2">
    <name type="scientific">Candidatus Fervidibacter sacchari</name>
    <dbReference type="NCBI Taxonomy" id="1448929"/>
    <lineage>
        <taxon>Bacteria</taxon>
        <taxon>Candidatus Fervidibacterota</taxon>
        <taxon>Candidatus Fervidibacter</taxon>
    </lineage>
</organism>
<dbReference type="RefSeq" id="WP_259091975.1">
    <property type="nucleotide sequence ID" value="NZ_CP130454.1"/>
</dbReference>
<sequence>MREKNALLDRIVIDPHICHGQPCIKGTRILVHIILELLGAGLTPEQVIRDYYPQLTKEDIAACLYYAAMLVRETEFVPF</sequence>
<dbReference type="PANTHER" id="PTHR34849:SF3">
    <property type="entry name" value="SSR2962 PROTEIN"/>
    <property type="match status" value="1"/>
</dbReference>
<dbReference type="InterPro" id="IPR007367">
    <property type="entry name" value="DUF433"/>
</dbReference>
<dbReference type="EMBL" id="JANUCP010000001">
    <property type="protein sequence ID" value="MCS3917670.1"/>
    <property type="molecule type" value="Genomic_DNA"/>
</dbReference>
<keyword evidence="2" id="KW-1185">Reference proteome</keyword>
<dbReference type="SUPFAM" id="SSF46689">
    <property type="entry name" value="Homeodomain-like"/>
    <property type="match status" value="1"/>
</dbReference>
<name>A0ABT2EIL9_9BACT</name>